<gene>
    <name evidence="6" type="ORF">EI693_05030</name>
</gene>
<feature type="domain" description="Imelysin-like" evidence="5">
    <location>
        <begin position="67"/>
        <end position="421"/>
    </location>
</feature>
<evidence type="ECO:0000256" key="4">
    <source>
        <dbReference type="SAM" id="SignalP"/>
    </source>
</evidence>
<dbReference type="Gene3D" id="1.20.1420.20">
    <property type="entry name" value="M75 peptidase, HXXE motif"/>
    <property type="match status" value="1"/>
</dbReference>
<reference evidence="6 7" key="1">
    <citation type="submission" date="2018-12" db="EMBL/GenBank/DDBJ databases">
        <authorList>
            <person name="Li S."/>
            <person name="Yang R."/>
            <person name="Chen G."/>
            <person name="Zou L."/>
            <person name="Zhang C."/>
            <person name="Chen Y."/>
            <person name="Liu Z."/>
            <person name="Li Y."/>
            <person name="Yan Y."/>
            <person name="Huang M."/>
            <person name="Chen T."/>
        </authorList>
    </citation>
    <scope>NUCLEOTIDE SEQUENCE [LARGE SCALE GENOMIC DNA]</scope>
    <source>
        <strain evidence="6 7">2014</strain>
    </source>
</reference>
<name>A0ABN5THU6_9PSED</name>
<evidence type="ECO:0000259" key="5">
    <source>
        <dbReference type="Pfam" id="PF09375"/>
    </source>
</evidence>
<dbReference type="EMBL" id="CP034337">
    <property type="protein sequence ID" value="AZL72486.1"/>
    <property type="molecule type" value="Genomic_DNA"/>
</dbReference>
<sequence>MIRMPLASASLLAIAIALAGCGEGKNDKAAAPQAQAPAAASTTAAAPGAVDEAAGKAVVKHYTEMVYAVYSDSLSTAKQLQTAVDAFLASPNDQTLKAAKEAWAAARVPYLQSEAFRFGNTIIDDWEGQVNAWPLDEGLIDYVDKSYEHALGNPAASANIIANTEIQVGEDKVDVKDITPEKLASLNELGGSEANVATGYHAIEFLLWGQDLNGTGPGAGNRPASDYLEGKGATGGHNDRRRAYLKSVTQLLVKDLEEMVGNWAPNVADNYRATLEAEPVNDGLRKMLFGMGSLSLGELAGERMKVSLEANSPEDEQDCFSDNTHYSHFYDAKGIRNVYLGEYTRTDGTKLSGPSLSSLVAKADPAADATLKADLEATEAKLQVIVDHALKGEHYDQLIAADNAAGNQIVRDAIASLVKQTGAIEQAAGKLGIDNLNPDTADHEF</sequence>
<feature type="region of interest" description="Disordered" evidence="3">
    <location>
        <begin position="218"/>
        <end position="239"/>
    </location>
</feature>
<comment type="subcellular location">
    <subcellularLocation>
        <location evidence="1">Cell envelope</location>
    </subcellularLocation>
</comment>
<organism evidence="6 7">
    <name type="scientific">Pseudomonas oryziphila</name>
    <dbReference type="NCBI Taxonomy" id="2894079"/>
    <lineage>
        <taxon>Bacteria</taxon>
        <taxon>Pseudomonadati</taxon>
        <taxon>Pseudomonadota</taxon>
        <taxon>Gammaproteobacteria</taxon>
        <taxon>Pseudomonadales</taxon>
        <taxon>Pseudomonadaceae</taxon>
        <taxon>Pseudomonas</taxon>
    </lineage>
</organism>
<evidence type="ECO:0000256" key="2">
    <source>
        <dbReference type="ARBA" id="ARBA00022729"/>
    </source>
</evidence>
<accession>A0ABN5THU6</accession>
<feature type="chain" id="PRO_5047515187" evidence="4">
    <location>
        <begin position="20"/>
        <end position="445"/>
    </location>
</feature>
<keyword evidence="2 4" id="KW-0732">Signal</keyword>
<dbReference type="CDD" id="cd14657">
    <property type="entry name" value="Imelysin_IrpA-like"/>
    <property type="match status" value="1"/>
</dbReference>
<dbReference type="Pfam" id="PF09375">
    <property type="entry name" value="Peptidase_M75"/>
    <property type="match status" value="1"/>
</dbReference>
<evidence type="ECO:0000256" key="1">
    <source>
        <dbReference type="ARBA" id="ARBA00004196"/>
    </source>
</evidence>
<dbReference type="Proteomes" id="UP000272622">
    <property type="component" value="Chromosome"/>
</dbReference>
<feature type="signal peptide" evidence="4">
    <location>
        <begin position="1"/>
        <end position="19"/>
    </location>
</feature>
<dbReference type="PROSITE" id="PS51257">
    <property type="entry name" value="PROKAR_LIPOPROTEIN"/>
    <property type="match status" value="1"/>
</dbReference>
<proteinExistence type="predicted"/>
<evidence type="ECO:0000256" key="3">
    <source>
        <dbReference type="SAM" id="MobiDB-lite"/>
    </source>
</evidence>
<keyword evidence="7" id="KW-1185">Reference proteome</keyword>
<dbReference type="InterPro" id="IPR038352">
    <property type="entry name" value="Imelysin_sf"/>
</dbReference>
<evidence type="ECO:0000313" key="7">
    <source>
        <dbReference type="Proteomes" id="UP000272622"/>
    </source>
</evidence>
<protein>
    <submittedName>
        <fullName evidence="6">Peptidase</fullName>
    </submittedName>
</protein>
<dbReference type="InterPro" id="IPR018976">
    <property type="entry name" value="Imelysin-like"/>
</dbReference>
<dbReference type="RefSeq" id="WP_125462750.1">
    <property type="nucleotide sequence ID" value="NZ_CP034337.1"/>
</dbReference>
<evidence type="ECO:0000313" key="6">
    <source>
        <dbReference type="EMBL" id="AZL72486.1"/>
    </source>
</evidence>